<sequence length="224" mass="24298">MVFIPVLWKRALGDDSSQNNGNQQSIFQHLYFIAAVIIVLLLVGWRLSTLRRTNRPATEFFAFGQRSNASQRTQEYGYYPSYQSPGVPLAPINAAYRPDQRPIHAEDTDADGRRLGRPDDPEWDGKDALPAYDKVGSPPKYVASEQYALGSQTQYQPQLADGTSVVMPTPHIAGSENGALSQQAIGVRGAPAQGEGVRGLEPRLNSSSPGVLTPPPPAYHAPGS</sequence>
<keyword evidence="4" id="KW-1185">Reference proteome</keyword>
<evidence type="ECO:0000313" key="3">
    <source>
        <dbReference type="EMBL" id="KIM66513.1"/>
    </source>
</evidence>
<reference evidence="4" key="2">
    <citation type="submission" date="2015-01" db="EMBL/GenBank/DDBJ databases">
        <title>Evolutionary Origins and Diversification of the Mycorrhizal Mutualists.</title>
        <authorList>
            <consortium name="DOE Joint Genome Institute"/>
            <consortium name="Mycorrhizal Genomics Consortium"/>
            <person name="Kohler A."/>
            <person name="Kuo A."/>
            <person name="Nagy L.G."/>
            <person name="Floudas D."/>
            <person name="Copeland A."/>
            <person name="Barry K.W."/>
            <person name="Cichocki N."/>
            <person name="Veneault-Fourrey C."/>
            <person name="LaButti K."/>
            <person name="Lindquist E.A."/>
            <person name="Lipzen A."/>
            <person name="Lundell T."/>
            <person name="Morin E."/>
            <person name="Murat C."/>
            <person name="Riley R."/>
            <person name="Ohm R."/>
            <person name="Sun H."/>
            <person name="Tunlid A."/>
            <person name="Henrissat B."/>
            <person name="Grigoriev I.V."/>
            <person name="Hibbett D.S."/>
            <person name="Martin F."/>
        </authorList>
    </citation>
    <scope>NUCLEOTIDE SEQUENCE [LARGE SCALE GENOMIC DNA]</scope>
    <source>
        <strain evidence="4">Foug A</strain>
    </source>
</reference>
<feature type="transmembrane region" description="Helical" evidence="2">
    <location>
        <begin position="26"/>
        <end position="45"/>
    </location>
</feature>
<protein>
    <submittedName>
        <fullName evidence="3">Uncharacterized protein</fullName>
    </submittedName>
</protein>
<gene>
    <name evidence="3" type="ORF">SCLCIDRAFT_1211266</name>
</gene>
<dbReference type="Proteomes" id="UP000053989">
    <property type="component" value="Unassembled WGS sequence"/>
</dbReference>
<dbReference type="AlphaFoldDB" id="A0A0C2ZYJ9"/>
<feature type="region of interest" description="Disordered" evidence="1">
    <location>
        <begin position="189"/>
        <end position="224"/>
    </location>
</feature>
<dbReference type="InParanoid" id="A0A0C2ZYJ9"/>
<evidence type="ECO:0000256" key="2">
    <source>
        <dbReference type="SAM" id="Phobius"/>
    </source>
</evidence>
<name>A0A0C2ZYJ9_9AGAM</name>
<evidence type="ECO:0000256" key="1">
    <source>
        <dbReference type="SAM" id="MobiDB-lite"/>
    </source>
</evidence>
<keyword evidence="2" id="KW-0472">Membrane</keyword>
<keyword evidence="2" id="KW-0812">Transmembrane</keyword>
<dbReference type="EMBL" id="KN822017">
    <property type="protein sequence ID" value="KIM66513.1"/>
    <property type="molecule type" value="Genomic_DNA"/>
</dbReference>
<organism evidence="3 4">
    <name type="scientific">Scleroderma citrinum Foug A</name>
    <dbReference type="NCBI Taxonomy" id="1036808"/>
    <lineage>
        <taxon>Eukaryota</taxon>
        <taxon>Fungi</taxon>
        <taxon>Dikarya</taxon>
        <taxon>Basidiomycota</taxon>
        <taxon>Agaricomycotina</taxon>
        <taxon>Agaricomycetes</taxon>
        <taxon>Agaricomycetidae</taxon>
        <taxon>Boletales</taxon>
        <taxon>Sclerodermatineae</taxon>
        <taxon>Sclerodermataceae</taxon>
        <taxon>Scleroderma</taxon>
    </lineage>
</organism>
<feature type="region of interest" description="Disordered" evidence="1">
    <location>
        <begin position="100"/>
        <end position="137"/>
    </location>
</feature>
<feature type="compositionally biased region" description="Basic and acidic residues" evidence="1">
    <location>
        <begin position="100"/>
        <end position="127"/>
    </location>
</feature>
<dbReference type="HOGENOM" id="CLU_1305017_0_0_1"/>
<feature type="compositionally biased region" description="Pro residues" evidence="1">
    <location>
        <begin position="212"/>
        <end position="224"/>
    </location>
</feature>
<accession>A0A0C2ZYJ9</accession>
<proteinExistence type="predicted"/>
<evidence type="ECO:0000313" key="4">
    <source>
        <dbReference type="Proteomes" id="UP000053989"/>
    </source>
</evidence>
<reference evidence="3 4" key="1">
    <citation type="submission" date="2014-04" db="EMBL/GenBank/DDBJ databases">
        <authorList>
            <consortium name="DOE Joint Genome Institute"/>
            <person name="Kuo A."/>
            <person name="Kohler A."/>
            <person name="Nagy L.G."/>
            <person name="Floudas D."/>
            <person name="Copeland A."/>
            <person name="Barry K.W."/>
            <person name="Cichocki N."/>
            <person name="Veneault-Fourrey C."/>
            <person name="LaButti K."/>
            <person name="Lindquist E.A."/>
            <person name="Lipzen A."/>
            <person name="Lundell T."/>
            <person name="Morin E."/>
            <person name="Murat C."/>
            <person name="Sun H."/>
            <person name="Tunlid A."/>
            <person name="Henrissat B."/>
            <person name="Grigoriev I.V."/>
            <person name="Hibbett D.S."/>
            <person name="Martin F."/>
            <person name="Nordberg H.P."/>
            <person name="Cantor M.N."/>
            <person name="Hua S.X."/>
        </authorList>
    </citation>
    <scope>NUCLEOTIDE SEQUENCE [LARGE SCALE GENOMIC DNA]</scope>
    <source>
        <strain evidence="3 4">Foug A</strain>
    </source>
</reference>
<dbReference type="OrthoDB" id="2974599at2759"/>
<keyword evidence="2" id="KW-1133">Transmembrane helix</keyword>